<dbReference type="GO" id="GO:0005886">
    <property type="term" value="C:plasma membrane"/>
    <property type="evidence" value="ECO:0007669"/>
    <property type="project" value="UniProtKB-SubCell"/>
</dbReference>
<feature type="domain" description="ABC3 transporter permease C-terminal" evidence="7">
    <location>
        <begin position="744"/>
        <end position="856"/>
    </location>
</feature>
<sequence length="865" mass="91011">MSVADTTEAVAAPARPDIVGGRSHFRLALRFALREMRGGLSGFYIFLACITLGVAAIGAVNSVATMMTSGIAQEGRAILGGDLRFALVQREANAEEMAYFNELGDVAEAASLRSMVRLPDGTDQSLAEVKAIDGAYPLFGTLETTPAAPLGDLLAERDGRFGALAASELYDRLGLEPGQTIRLGDSDIELRGVIDREPDVLSDGFNFAPRLMIARAALDATGLIQPGSLVEYDYKVRLTGNNRDAEALSKAANERFPQSGFQIRTAAEAAPSLQRNIERFSQFLTLVGLTALIVGGVGVANAVNAYLDSKRAVIATFKSLGAGGSFVVMVYLIQIMLLATVGIALGLVLAAIAPFVTARFLESVIPVAASASIYPVALLTAAVFGALTALAFALLPLGRTRDIAATALFREAGATGGYRMRWAYLGSALGLALVIALLALAMAGDRRVALIFLGGTAAAFVILRAVAIGIEWLASRAPRVRSTPLRLAIGNIHRPGALTGSVVLSLGLGLTLLVTLATIDYDLRREIGTGLASRAPNFFFVDIQSSEIDGFRQTVGELAPGAELNAVPMLRGRITALDGQDVATMEPPEEGGWVLRGDRGLTYSPTVPENSSLTEGEWWPEDYDGEPLVSFAAEEGRELGLSIGDTLTVNVLGRDITARIASFRAVEWETLAINFIMVYSPNTFAGAPHAWLATLSVPQDAAVTEEAILNRVTNAYPAVTSVRVKDALDAINGLIAQLALAIRVAAAVALVASVLVLAGALAAGNRGRVHDAVVLKTLGATRMVLIRAFTTEYLLLGLATGIFAIGAGAAAAWFVVDQIMQLPFVFDWTVALTTLGVSLVLTVGIGLAGTWRVLGQKAAPVLRNL</sequence>
<evidence type="ECO:0000256" key="2">
    <source>
        <dbReference type="ARBA" id="ARBA00022475"/>
    </source>
</evidence>
<protein>
    <submittedName>
        <fullName evidence="8">ABC transporter permease</fullName>
    </submittedName>
</protein>
<dbReference type="RefSeq" id="WP_024351885.1">
    <property type="nucleotide sequence ID" value="NZ_BBWN01000042.1"/>
</dbReference>
<feature type="transmembrane region" description="Helical" evidence="6">
    <location>
        <begin position="449"/>
        <end position="474"/>
    </location>
</feature>
<dbReference type="PANTHER" id="PTHR30287">
    <property type="entry name" value="MEMBRANE COMPONENT OF PREDICTED ABC SUPERFAMILY METABOLITE UPTAKE TRANSPORTER"/>
    <property type="match status" value="1"/>
</dbReference>
<organism evidence="8">
    <name type="scientific">Aurantimonas coralicida</name>
    <dbReference type="NCBI Taxonomy" id="182270"/>
    <lineage>
        <taxon>Bacteria</taxon>
        <taxon>Pseudomonadati</taxon>
        <taxon>Pseudomonadota</taxon>
        <taxon>Alphaproteobacteria</taxon>
        <taxon>Hyphomicrobiales</taxon>
        <taxon>Aurantimonadaceae</taxon>
        <taxon>Aurantimonas</taxon>
    </lineage>
</organism>
<proteinExistence type="predicted"/>
<feature type="transmembrane region" description="Helical" evidence="6">
    <location>
        <begin position="373"/>
        <end position="395"/>
    </location>
</feature>
<keyword evidence="5 6" id="KW-0472">Membrane</keyword>
<dbReference type="Pfam" id="PF02687">
    <property type="entry name" value="FtsX"/>
    <property type="match status" value="2"/>
</dbReference>
<feature type="transmembrane region" description="Helical" evidence="6">
    <location>
        <begin position="828"/>
        <end position="854"/>
    </location>
</feature>
<evidence type="ECO:0000256" key="6">
    <source>
        <dbReference type="SAM" id="Phobius"/>
    </source>
</evidence>
<feature type="transmembrane region" description="Helical" evidence="6">
    <location>
        <begin position="43"/>
        <end position="64"/>
    </location>
</feature>
<evidence type="ECO:0000313" key="8">
    <source>
        <dbReference type="EMBL" id="BAT26571.1"/>
    </source>
</evidence>
<evidence type="ECO:0000259" key="7">
    <source>
        <dbReference type="Pfam" id="PF02687"/>
    </source>
</evidence>
<comment type="subcellular location">
    <subcellularLocation>
        <location evidence="1">Cell membrane</location>
        <topology evidence="1">Multi-pass membrane protein</topology>
    </subcellularLocation>
</comment>
<dbReference type="EMBL" id="LC066372">
    <property type="protein sequence ID" value="BAT26571.1"/>
    <property type="molecule type" value="Genomic_DNA"/>
</dbReference>
<dbReference type="InterPro" id="IPR038766">
    <property type="entry name" value="Membrane_comp_ABC_pdt"/>
</dbReference>
<feature type="transmembrane region" description="Helical" evidence="6">
    <location>
        <begin position="283"/>
        <end position="307"/>
    </location>
</feature>
<feature type="transmembrane region" description="Helical" evidence="6">
    <location>
        <begin position="793"/>
        <end position="816"/>
    </location>
</feature>
<evidence type="ECO:0000256" key="4">
    <source>
        <dbReference type="ARBA" id="ARBA00022989"/>
    </source>
</evidence>
<dbReference type="InterPro" id="IPR003838">
    <property type="entry name" value="ABC3_permease_C"/>
</dbReference>
<evidence type="ECO:0000256" key="3">
    <source>
        <dbReference type="ARBA" id="ARBA00022692"/>
    </source>
</evidence>
<dbReference type="PANTHER" id="PTHR30287:SF1">
    <property type="entry name" value="INNER MEMBRANE PROTEIN"/>
    <property type="match status" value="1"/>
</dbReference>
<feature type="transmembrane region" description="Helical" evidence="6">
    <location>
        <begin position="740"/>
        <end position="763"/>
    </location>
</feature>
<reference evidence="8" key="1">
    <citation type="journal article" date="2015" name="Proc. Natl. Acad. Sci. U.S.A.">
        <title>Bacterial clade with the ribosomal RNA operon on a small plasmid rather than the chromosome.</title>
        <authorList>
            <person name="Anda M."/>
            <person name="Ohtsubo Y."/>
            <person name="Okubo T."/>
            <person name="Sugawara M."/>
            <person name="Nagata Y."/>
            <person name="Tsuda M."/>
            <person name="Minamisawa K."/>
            <person name="Mitsui H."/>
        </authorList>
    </citation>
    <scope>NUCLEOTIDE SEQUENCE</scope>
    <source>
        <strain evidence="8">DSM 14790</strain>
    </source>
</reference>
<feature type="domain" description="ABC3 transporter permease C-terminal" evidence="7">
    <location>
        <begin position="287"/>
        <end position="401"/>
    </location>
</feature>
<name>A0A0P0YYG6_9HYPH</name>
<feature type="transmembrane region" description="Helical" evidence="6">
    <location>
        <begin position="422"/>
        <end position="443"/>
    </location>
</feature>
<accession>A0A0P0YYG6</accession>
<dbReference type="AlphaFoldDB" id="A0A0P0YYG6"/>
<feature type="transmembrane region" description="Helical" evidence="6">
    <location>
        <begin position="495"/>
        <end position="519"/>
    </location>
</feature>
<evidence type="ECO:0000256" key="5">
    <source>
        <dbReference type="ARBA" id="ARBA00023136"/>
    </source>
</evidence>
<feature type="transmembrane region" description="Helical" evidence="6">
    <location>
        <begin position="340"/>
        <end position="361"/>
    </location>
</feature>
<keyword evidence="3 6" id="KW-0812">Transmembrane</keyword>
<evidence type="ECO:0000256" key="1">
    <source>
        <dbReference type="ARBA" id="ARBA00004651"/>
    </source>
</evidence>
<keyword evidence="4 6" id="KW-1133">Transmembrane helix</keyword>
<keyword evidence="2" id="KW-1003">Cell membrane</keyword>